<reference evidence="1 2" key="1">
    <citation type="submission" date="2016-11" db="EMBL/GenBank/DDBJ databases">
        <authorList>
            <person name="Jaros S."/>
            <person name="Januszkiewicz K."/>
            <person name="Wedrychowicz H."/>
        </authorList>
    </citation>
    <scope>NUCLEOTIDE SEQUENCE [LARGE SCALE GENOMIC DNA]</scope>
    <source>
        <strain evidence="1 2">DSM 46144</strain>
    </source>
</reference>
<sequence length="46" mass="5219">MLVMILLLTALTLLAPWIGADSRDGMDWRPMSEAERYRLGTTPSIR</sequence>
<keyword evidence="2" id="KW-1185">Reference proteome</keyword>
<evidence type="ECO:0000313" key="2">
    <source>
        <dbReference type="Proteomes" id="UP000184440"/>
    </source>
</evidence>
<dbReference type="AlphaFoldDB" id="A0A1M7N215"/>
<proteinExistence type="predicted"/>
<gene>
    <name evidence="1" type="ORF">SAMN05443668_102377</name>
</gene>
<evidence type="ECO:0000313" key="1">
    <source>
        <dbReference type="EMBL" id="SHM97458.1"/>
    </source>
</evidence>
<dbReference type="Proteomes" id="UP000184440">
    <property type="component" value="Unassembled WGS sequence"/>
</dbReference>
<accession>A0A1M7N215</accession>
<dbReference type="EMBL" id="FRCS01000002">
    <property type="protein sequence ID" value="SHM97458.1"/>
    <property type="molecule type" value="Genomic_DNA"/>
</dbReference>
<organism evidence="1 2">
    <name type="scientific">Cryptosporangium aurantiacum</name>
    <dbReference type="NCBI Taxonomy" id="134849"/>
    <lineage>
        <taxon>Bacteria</taxon>
        <taxon>Bacillati</taxon>
        <taxon>Actinomycetota</taxon>
        <taxon>Actinomycetes</taxon>
        <taxon>Cryptosporangiales</taxon>
        <taxon>Cryptosporangiaceae</taxon>
        <taxon>Cryptosporangium</taxon>
    </lineage>
</organism>
<name>A0A1M7N215_9ACTN</name>
<protein>
    <submittedName>
        <fullName evidence="1">Uncharacterized protein</fullName>
    </submittedName>
</protein>